<keyword evidence="1" id="KW-0805">Transcription regulation</keyword>
<feature type="domain" description="HTH marR-type" evidence="4">
    <location>
        <begin position="18"/>
        <end position="147"/>
    </location>
</feature>
<name>A0AA97FAP5_9EURY</name>
<evidence type="ECO:0000259" key="4">
    <source>
        <dbReference type="PROSITE" id="PS50995"/>
    </source>
</evidence>
<dbReference type="AlphaFoldDB" id="A0AA97FAP5"/>
<dbReference type="PROSITE" id="PS01117">
    <property type="entry name" value="HTH_MARR_1"/>
    <property type="match status" value="1"/>
</dbReference>
<keyword evidence="2" id="KW-0238">DNA-binding</keyword>
<dbReference type="PANTHER" id="PTHR42756:SF1">
    <property type="entry name" value="TRANSCRIPTIONAL REPRESSOR OF EMRAB OPERON"/>
    <property type="match status" value="1"/>
</dbReference>
<dbReference type="PANTHER" id="PTHR42756">
    <property type="entry name" value="TRANSCRIPTIONAL REGULATOR, MARR"/>
    <property type="match status" value="1"/>
</dbReference>
<keyword evidence="3" id="KW-0804">Transcription</keyword>
<organism evidence="5 6">
    <name type="scientific">Methanochimaera problematica</name>
    <dbReference type="NCBI Taxonomy" id="2609417"/>
    <lineage>
        <taxon>Archaea</taxon>
        <taxon>Methanobacteriati</taxon>
        <taxon>Methanobacteriota</taxon>
        <taxon>Stenosarchaea group</taxon>
        <taxon>Methanomicrobia</taxon>
        <taxon>Methanomicrobiales</taxon>
        <taxon>Methanomicrobiaceae</taxon>
        <taxon>Methanochimaera</taxon>
    </lineage>
</organism>
<reference evidence="5 6" key="1">
    <citation type="submission" date="2019-09" db="EMBL/GenBank/DDBJ databases">
        <title>The complete genome of Methanoplanus sp. FWC-SCC4.</title>
        <authorList>
            <person name="Chen S.-C."/>
            <person name="Zhou Y.-Z."/>
            <person name="Lai M.-C."/>
        </authorList>
    </citation>
    <scope>NUCLEOTIDE SEQUENCE [LARGE SCALE GENOMIC DNA]</scope>
    <source>
        <strain evidence="5 6">FWC-SCC4</strain>
    </source>
</reference>
<proteinExistence type="predicted"/>
<dbReference type="KEGG" id="mefw:F1737_01430"/>
<dbReference type="Gene3D" id="1.10.10.10">
    <property type="entry name" value="Winged helix-like DNA-binding domain superfamily/Winged helix DNA-binding domain"/>
    <property type="match status" value="1"/>
</dbReference>
<dbReference type="GO" id="GO:0003677">
    <property type="term" value="F:DNA binding"/>
    <property type="evidence" value="ECO:0007669"/>
    <property type="project" value="UniProtKB-KW"/>
</dbReference>
<evidence type="ECO:0000313" key="6">
    <source>
        <dbReference type="Proteomes" id="UP001301797"/>
    </source>
</evidence>
<dbReference type="InterPro" id="IPR000835">
    <property type="entry name" value="HTH_MarR-typ"/>
</dbReference>
<dbReference type="PROSITE" id="PS50995">
    <property type="entry name" value="HTH_MARR_2"/>
    <property type="match status" value="1"/>
</dbReference>
<dbReference type="InterPro" id="IPR036388">
    <property type="entry name" value="WH-like_DNA-bd_sf"/>
</dbReference>
<accession>A0AA97FAP5</accession>
<dbReference type="InterPro" id="IPR023187">
    <property type="entry name" value="Tscrpt_reg_MarR-type_CS"/>
</dbReference>
<gene>
    <name evidence="5" type="ORF">F1737_01430</name>
</gene>
<sequence length="159" mass="18496">MQNSENYQENWIKNINSSGALISYLYRTNLNFLSKKLKPFNLSGGQFPFLMSLYHDGTVNQDSLAKAKGYDKTTTARALKKLEDQEYVVREKDQEDGRVKLVRVSKKGIKIQPHMKNLSEEWTEILFRNFSDDEIQKAMEIIKKMSLNVSSYMEGEENK</sequence>
<evidence type="ECO:0000256" key="3">
    <source>
        <dbReference type="ARBA" id="ARBA00023163"/>
    </source>
</evidence>
<dbReference type="GO" id="GO:0003700">
    <property type="term" value="F:DNA-binding transcription factor activity"/>
    <property type="evidence" value="ECO:0007669"/>
    <property type="project" value="InterPro"/>
</dbReference>
<evidence type="ECO:0000256" key="2">
    <source>
        <dbReference type="ARBA" id="ARBA00023125"/>
    </source>
</evidence>
<dbReference type="SMART" id="SM00347">
    <property type="entry name" value="HTH_MARR"/>
    <property type="match status" value="1"/>
</dbReference>
<dbReference type="EMBL" id="CP043875">
    <property type="protein sequence ID" value="WOF15432.1"/>
    <property type="molecule type" value="Genomic_DNA"/>
</dbReference>
<dbReference type="Pfam" id="PF01047">
    <property type="entry name" value="MarR"/>
    <property type="match status" value="1"/>
</dbReference>
<evidence type="ECO:0000313" key="5">
    <source>
        <dbReference type="EMBL" id="WOF15432.1"/>
    </source>
</evidence>
<dbReference type="InterPro" id="IPR036390">
    <property type="entry name" value="WH_DNA-bd_sf"/>
</dbReference>
<evidence type="ECO:0000256" key="1">
    <source>
        <dbReference type="ARBA" id="ARBA00023015"/>
    </source>
</evidence>
<protein>
    <submittedName>
        <fullName evidence="5">MarR family transcriptional regulator</fullName>
    </submittedName>
</protein>
<dbReference type="SUPFAM" id="SSF46785">
    <property type="entry name" value="Winged helix' DNA-binding domain"/>
    <property type="match status" value="1"/>
</dbReference>
<keyword evidence="6" id="KW-1185">Reference proteome</keyword>
<dbReference type="Proteomes" id="UP001301797">
    <property type="component" value="Chromosome"/>
</dbReference>
<dbReference type="PRINTS" id="PR00598">
    <property type="entry name" value="HTHMARR"/>
</dbReference>